<keyword evidence="3 9" id="KW-1003">Cell membrane</keyword>
<reference evidence="11 12" key="1">
    <citation type="submission" date="2020-05" db="EMBL/GenBank/DDBJ databases">
        <title>Draft genome sequence of Desulfovibrio sp. strain HN2T.</title>
        <authorList>
            <person name="Ueno A."/>
            <person name="Tamazawa S."/>
            <person name="Tamamura S."/>
            <person name="Murakami T."/>
            <person name="Kiyama T."/>
            <person name="Inomata H."/>
            <person name="Amano Y."/>
            <person name="Miyakawa K."/>
            <person name="Tamaki H."/>
            <person name="Naganuma T."/>
            <person name="Kaneko K."/>
        </authorList>
    </citation>
    <scope>NUCLEOTIDE SEQUENCE [LARGE SCALE GENOMIC DNA]</scope>
    <source>
        <strain evidence="11 12">HN2</strain>
    </source>
</reference>
<dbReference type="AlphaFoldDB" id="A0A7J0BHN5"/>
<dbReference type="InterPro" id="IPR038379">
    <property type="entry name" value="SecE_sf"/>
</dbReference>
<proteinExistence type="inferred from homology"/>
<dbReference type="RefSeq" id="WP_174404407.1">
    <property type="nucleotide sequence ID" value="NZ_BLVO01000012.1"/>
</dbReference>
<keyword evidence="8 9" id="KW-0472">Membrane</keyword>
<name>A0A7J0BHN5_9BACT</name>
<evidence type="ECO:0000256" key="5">
    <source>
        <dbReference type="ARBA" id="ARBA00022927"/>
    </source>
</evidence>
<dbReference type="GO" id="GO:0006605">
    <property type="term" value="P:protein targeting"/>
    <property type="evidence" value="ECO:0007669"/>
    <property type="project" value="UniProtKB-UniRule"/>
</dbReference>
<evidence type="ECO:0000256" key="2">
    <source>
        <dbReference type="ARBA" id="ARBA00022448"/>
    </source>
</evidence>
<feature type="region of interest" description="Disordered" evidence="10">
    <location>
        <begin position="1"/>
        <end position="21"/>
    </location>
</feature>
<dbReference type="InterPro" id="IPR005807">
    <property type="entry name" value="SecE_bac"/>
</dbReference>
<keyword evidence="7 9" id="KW-0811">Translocation</keyword>
<comment type="subunit">
    <text evidence="9">Component of the Sec protein translocase complex. Heterotrimer consisting of SecY, SecE and SecG subunits. The heterotrimers can form oligomers, although 1 heterotrimer is thought to be able to translocate proteins. Interacts with the ribosome. Interacts with SecDF, and other proteins may be involved. Interacts with SecA.</text>
</comment>
<evidence type="ECO:0000313" key="11">
    <source>
        <dbReference type="EMBL" id="GFM32722.1"/>
    </source>
</evidence>
<dbReference type="HAMAP" id="MF_00422">
    <property type="entry name" value="SecE"/>
    <property type="match status" value="1"/>
</dbReference>
<dbReference type="GO" id="GO:0008320">
    <property type="term" value="F:protein transmembrane transporter activity"/>
    <property type="evidence" value="ECO:0007669"/>
    <property type="project" value="UniProtKB-UniRule"/>
</dbReference>
<keyword evidence="2 9" id="KW-0813">Transport</keyword>
<dbReference type="EMBL" id="BLVO01000012">
    <property type="protein sequence ID" value="GFM32722.1"/>
    <property type="molecule type" value="Genomic_DNA"/>
</dbReference>
<evidence type="ECO:0000313" key="12">
    <source>
        <dbReference type="Proteomes" id="UP000503840"/>
    </source>
</evidence>
<comment type="function">
    <text evidence="9">Essential subunit of the Sec protein translocation channel SecYEG. Clamps together the 2 halves of SecY. May contact the channel plug during translocation.</text>
</comment>
<organism evidence="11 12">
    <name type="scientific">Desulfovibrio subterraneus</name>
    <dbReference type="NCBI Taxonomy" id="2718620"/>
    <lineage>
        <taxon>Bacteria</taxon>
        <taxon>Pseudomonadati</taxon>
        <taxon>Thermodesulfobacteriota</taxon>
        <taxon>Desulfovibrionia</taxon>
        <taxon>Desulfovibrionales</taxon>
        <taxon>Desulfovibrionaceae</taxon>
        <taxon>Desulfovibrio</taxon>
    </lineage>
</organism>
<keyword evidence="4 9" id="KW-0812">Transmembrane</keyword>
<keyword evidence="12" id="KW-1185">Reference proteome</keyword>
<dbReference type="Gene3D" id="1.20.5.1030">
    <property type="entry name" value="Preprotein translocase secy subunit"/>
    <property type="match status" value="1"/>
</dbReference>
<evidence type="ECO:0000256" key="3">
    <source>
        <dbReference type="ARBA" id="ARBA00022475"/>
    </source>
</evidence>
<comment type="subcellular location">
    <subcellularLocation>
        <location evidence="9">Cell membrane</location>
        <topology evidence="9">Single-pass membrane protein</topology>
    </subcellularLocation>
    <subcellularLocation>
        <location evidence="1">Membrane</location>
    </subcellularLocation>
</comment>
<protein>
    <recommendedName>
        <fullName evidence="9">Protein translocase subunit SecE</fullName>
    </recommendedName>
</protein>
<evidence type="ECO:0000256" key="6">
    <source>
        <dbReference type="ARBA" id="ARBA00022989"/>
    </source>
</evidence>
<dbReference type="GO" id="GO:0043952">
    <property type="term" value="P:protein transport by the Sec complex"/>
    <property type="evidence" value="ECO:0007669"/>
    <property type="project" value="UniProtKB-UniRule"/>
</dbReference>
<dbReference type="PANTHER" id="PTHR33910">
    <property type="entry name" value="PROTEIN TRANSLOCASE SUBUNIT SECE"/>
    <property type="match status" value="1"/>
</dbReference>
<keyword evidence="5 9" id="KW-0653">Protein transport</keyword>
<dbReference type="PANTHER" id="PTHR33910:SF1">
    <property type="entry name" value="PROTEIN TRANSLOCASE SUBUNIT SECE"/>
    <property type="match status" value="1"/>
</dbReference>
<keyword evidence="6 9" id="KW-1133">Transmembrane helix</keyword>
<dbReference type="InterPro" id="IPR001901">
    <property type="entry name" value="Translocase_SecE/Sec61-g"/>
</dbReference>
<evidence type="ECO:0000256" key="4">
    <source>
        <dbReference type="ARBA" id="ARBA00022692"/>
    </source>
</evidence>
<dbReference type="PROSITE" id="PS01067">
    <property type="entry name" value="SECE_SEC61G"/>
    <property type="match status" value="1"/>
</dbReference>
<dbReference type="NCBIfam" id="TIGR00964">
    <property type="entry name" value="secE_bact"/>
    <property type="match status" value="1"/>
</dbReference>
<comment type="similarity">
    <text evidence="9">Belongs to the SecE/SEC61-gamma family.</text>
</comment>
<dbReference type="Pfam" id="PF00584">
    <property type="entry name" value="SecE"/>
    <property type="match status" value="1"/>
</dbReference>
<accession>A0A7J0BHN5</accession>
<dbReference type="GO" id="GO:0005886">
    <property type="term" value="C:plasma membrane"/>
    <property type="evidence" value="ECO:0007669"/>
    <property type="project" value="UniProtKB-SubCell"/>
</dbReference>
<dbReference type="GO" id="GO:0065002">
    <property type="term" value="P:intracellular protein transmembrane transport"/>
    <property type="evidence" value="ECO:0007669"/>
    <property type="project" value="UniProtKB-UniRule"/>
</dbReference>
<evidence type="ECO:0000256" key="1">
    <source>
        <dbReference type="ARBA" id="ARBA00004370"/>
    </source>
</evidence>
<evidence type="ECO:0000256" key="8">
    <source>
        <dbReference type="ARBA" id="ARBA00023136"/>
    </source>
</evidence>
<evidence type="ECO:0000256" key="9">
    <source>
        <dbReference type="HAMAP-Rule" id="MF_00422"/>
    </source>
</evidence>
<sequence length="82" mass="9133">MANKHSKKAEKAHDSQSGVESKISQLKEYFEESQVEIKKVVWPSRKETITTGVAVLVLVVIMSLFLGVVDLGLTKLVEYILS</sequence>
<evidence type="ECO:0000256" key="7">
    <source>
        <dbReference type="ARBA" id="ARBA00023010"/>
    </source>
</evidence>
<comment type="caution">
    <text evidence="11">The sequence shown here is derived from an EMBL/GenBank/DDBJ whole genome shotgun (WGS) entry which is preliminary data.</text>
</comment>
<dbReference type="Proteomes" id="UP000503840">
    <property type="component" value="Unassembled WGS sequence"/>
</dbReference>
<evidence type="ECO:0000256" key="10">
    <source>
        <dbReference type="SAM" id="MobiDB-lite"/>
    </source>
</evidence>
<feature type="transmembrane region" description="Helical" evidence="9">
    <location>
        <begin position="48"/>
        <end position="69"/>
    </location>
</feature>
<gene>
    <name evidence="9 11" type="primary">secE</name>
    <name evidence="11" type="ORF">DSM101010T_10870</name>
</gene>
<dbReference type="GO" id="GO:0009306">
    <property type="term" value="P:protein secretion"/>
    <property type="evidence" value="ECO:0007669"/>
    <property type="project" value="UniProtKB-UniRule"/>
</dbReference>